<comment type="caution">
    <text evidence="2">The sequence shown here is derived from an EMBL/GenBank/DDBJ whole genome shotgun (WGS) entry which is preliminary data.</text>
</comment>
<reference evidence="2 3" key="1">
    <citation type="journal article" date="2021" name="BMC Genomics">
        <title>Datura genome reveals duplications of psychoactive alkaloid biosynthetic genes and high mutation rate following tissue culture.</title>
        <authorList>
            <person name="Rajewski A."/>
            <person name="Carter-House D."/>
            <person name="Stajich J."/>
            <person name="Litt A."/>
        </authorList>
    </citation>
    <scope>NUCLEOTIDE SEQUENCE [LARGE SCALE GENOMIC DNA]</scope>
    <source>
        <strain evidence="2">AR-01</strain>
    </source>
</reference>
<keyword evidence="3" id="KW-1185">Reference proteome</keyword>
<proteinExistence type="inferred from homology"/>
<accession>A0ABS8SSD6</accession>
<organism evidence="2 3">
    <name type="scientific">Datura stramonium</name>
    <name type="common">Jimsonweed</name>
    <name type="synonym">Common thornapple</name>
    <dbReference type="NCBI Taxonomy" id="4076"/>
    <lineage>
        <taxon>Eukaryota</taxon>
        <taxon>Viridiplantae</taxon>
        <taxon>Streptophyta</taxon>
        <taxon>Embryophyta</taxon>
        <taxon>Tracheophyta</taxon>
        <taxon>Spermatophyta</taxon>
        <taxon>Magnoliopsida</taxon>
        <taxon>eudicotyledons</taxon>
        <taxon>Gunneridae</taxon>
        <taxon>Pentapetalae</taxon>
        <taxon>asterids</taxon>
        <taxon>lamiids</taxon>
        <taxon>Solanales</taxon>
        <taxon>Solanaceae</taxon>
        <taxon>Solanoideae</taxon>
        <taxon>Datureae</taxon>
        <taxon>Datura</taxon>
    </lineage>
</organism>
<sequence>MSNDRIETSIRDDDNTEKEPQINFVSVFKKLHPPHCESKDVSNCIGPTGWQTAFLLSGFGLLIIGAAGIRPCNLAFRADQFNPNTECDKRGVNSCFNWYFSLKWCSRRSSFTRNPT</sequence>
<dbReference type="PANTHER" id="PTHR11654">
    <property type="entry name" value="OLIGOPEPTIDE TRANSPORTER-RELATED"/>
    <property type="match status" value="1"/>
</dbReference>
<name>A0ABS8SSD6_DATST</name>
<evidence type="ECO:0000256" key="1">
    <source>
        <dbReference type="ARBA" id="ARBA00044504"/>
    </source>
</evidence>
<dbReference type="InterPro" id="IPR036259">
    <property type="entry name" value="MFS_trans_sf"/>
</dbReference>
<gene>
    <name evidence="2" type="ORF">HAX54_047046</name>
</gene>
<comment type="similarity">
    <text evidence="1">Belongs to the major facilitator superfamily. Phosphate:H(+) symporter (TC 2.A.1.9) family.</text>
</comment>
<dbReference type="EMBL" id="JACEIK010000752">
    <property type="protein sequence ID" value="MCD7461761.1"/>
    <property type="molecule type" value="Genomic_DNA"/>
</dbReference>
<evidence type="ECO:0000313" key="3">
    <source>
        <dbReference type="Proteomes" id="UP000823775"/>
    </source>
</evidence>
<dbReference type="Proteomes" id="UP000823775">
    <property type="component" value="Unassembled WGS sequence"/>
</dbReference>
<evidence type="ECO:0000313" key="2">
    <source>
        <dbReference type="EMBL" id="MCD7461761.1"/>
    </source>
</evidence>
<protein>
    <submittedName>
        <fullName evidence="2">Uncharacterized protein</fullName>
    </submittedName>
</protein>
<dbReference type="Gene3D" id="1.20.1250.20">
    <property type="entry name" value="MFS general substrate transporter like domains"/>
    <property type="match status" value="1"/>
</dbReference>